<sequence>MSSTTPDERSRKRVRTGCLTCRGRHRKCDETKPVCLNCRLKTLPCKWTVHGQFSESNSRYLSPAGHNSVVPNLFDNEIVIVDEVRNISKHHPQNRREASRSDTKRLADVESLSFSNKTPAHSRITTPVESSMLSRANSIPRTGNNGMSPETSFSTLANEPVTLSTTRIQARAPTPSARRYSSSLNSSSKSPDVETTDLRTVISATSAASSPASQTWSHDADAIIPSQSGAALADISPLINMSLPAGTGPLFDNEKAVPRRAAISISQIIGSEVVSAHGNIATVNNLEIPNMVATMLGQSSNSVAIPAAGEHQLAETEFSLESSAYRDLHDTLRDYMFSSAKSAKPSRVSSPLMEATEVITRSPTQDECTLNGCTLSNTDKTMLLRNYIDEIASWLDMFDSKRYFAVRLPRLSLKSQALFFSLLAISSRQMERIKPQYPSDMTLELYQLSIQYLLPTVQSNSIETIAACVILCCLEMMSSSPHNWRRHLEGCAALFASAGINGFCGGLGQSLFWCFARMDLSCAVIGEESTIIKIPDWLSQGQSFDDAQELFRTQTSYHMYANYAVFLCSRVTNLIASDCQLAGDSYDFEWEKLWNELRIWFEERPVEMKPLLSFDQHINEPFPTVLYGNGPAISGNQMCHMACILLMQNKPRSFKIPKANPSMLWHAKQICAISLSNTHHGCWNNALQPLWIAGRLMSHHTEHIAILRLLDEIEKSTGWAMKWRGDDLKELWGMR</sequence>
<dbReference type="Proteomes" id="UP001489719">
    <property type="component" value="Unassembled WGS sequence"/>
</dbReference>
<dbReference type="EMBL" id="MU970100">
    <property type="protein sequence ID" value="KAK9321375.1"/>
    <property type="molecule type" value="Genomic_DNA"/>
</dbReference>
<organism evidence="1 2">
    <name type="scientific">Lipomyces orientalis</name>
    <dbReference type="NCBI Taxonomy" id="1233043"/>
    <lineage>
        <taxon>Eukaryota</taxon>
        <taxon>Fungi</taxon>
        <taxon>Dikarya</taxon>
        <taxon>Ascomycota</taxon>
        <taxon>Saccharomycotina</taxon>
        <taxon>Lipomycetes</taxon>
        <taxon>Lipomycetales</taxon>
        <taxon>Lipomycetaceae</taxon>
        <taxon>Lipomyces</taxon>
    </lineage>
</organism>
<evidence type="ECO:0000313" key="1">
    <source>
        <dbReference type="EMBL" id="KAK9321375.1"/>
    </source>
</evidence>
<proteinExistence type="predicted"/>
<accession>A0ACC3TL46</accession>
<keyword evidence="2" id="KW-1185">Reference proteome</keyword>
<reference evidence="2" key="1">
    <citation type="journal article" date="2024" name="Front. Bioeng. Biotechnol.">
        <title>Genome-scale model development and genomic sequencing of the oleaginous clade Lipomyces.</title>
        <authorList>
            <person name="Czajka J.J."/>
            <person name="Han Y."/>
            <person name="Kim J."/>
            <person name="Mondo S.J."/>
            <person name="Hofstad B.A."/>
            <person name="Robles A."/>
            <person name="Haridas S."/>
            <person name="Riley R."/>
            <person name="LaButti K."/>
            <person name="Pangilinan J."/>
            <person name="Andreopoulos W."/>
            <person name="Lipzen A."/>
            <person name="Yan J."/>
            <person name="Wang M."/>
            <person name="Ng V."/>
            <person name="Grigoriev I.V."/>
            <person name="Spatafora J.W."/>
            <person name="Magnuson J.K."/>
            <person name="Baker S.E."/>
            <person name="Pomraning K.R."/>
        </authorList>
    </citation>
    <scope>NUCLEOTIDE SEQUENCE [LARGE SCALE GENOMIC DNA]</scope>
    <source>
        <strain evidence="2">CBS 10300</strain>
    </source>
</reference>
<name>A0ACC3TL46_9ASCO</name>
<gene>
    <name evidence="1" type="ORF">V1517DRAFT_262531</name>
</gene>
<protein>
    <submittedName>
        <fullName evidence="1">Uncharacterized protein</fullName>
    </submittedName>
</protein>
<comment type="caution">
    <text evidence="1">The sequence shown here is derived from an EMBL/GenBank/DDBJ whole genome shotgun (WGS) entry which is preliminary data.</text>
</comment>
<evidence type="ECO:0000313" key="2">
    <source>
        <dbReference type="Proteomes" id="UP001489719"/>
    </source>
</evidence>